<evidence type="ECO:0000256" key="1">
    <source>
        <dbReference type="ARBA" id="ARBA00022723"/>
    </source>
</evidence>
<keyword evidence="7" id="KW-1185">Reference proteome</keyword>
<protein>
    <submittedName>
        <fullName evidence="6">DEP and/or FYVE domain containing protein</fullName>
    </submittedName>
</protein>
<dbReference type="GO" id="GO:0000285">
    <property type="term" value="F:1-phosphatidylinositol-3-phosphate 5-kinase activity"/>
    <property type="evidence" value="ECO:0007669"/>
    <property type="project" value="InterPro"/>
</dbReference>
<evidence type="ECO:0000313" key="7">
    <source>
        <dbReference type="Proteomes" id="UP000292052"/>
    </source>
</evidence>
<dbReference type="PANTHER" id="PTHR46715">
    <property type="entry name" value="1-PHOSPHATIDYLINOSITOL 3-PHOSPHATE 5-KINASE"/>
    <property type="match status" value="1"/>
</dbReference>
<dbReference type="PANTHER" id="PTHR46715:SF1">
    <property type="entry name" value="1-PHOSPHATIDYLINOSITOL 3-PHOSPHATE 5-KINASE"/>
    <property type="match status" value="1"/>
</dbReference>
<dbReference type="EMBL" id="QDEB01054580">
    <property type="protein sequence ID" value="RZC37228.1"/>
    <property type="molecule type" value="Genomic_DNA"/>
</dbReference>
<keyword evidence="2" id="KW-0863">Zinc-finger</keyword>
<sequence>STSTVYHVDVNEGRSLPNVLKRISNLLALKSSNLQDYADSELKQYWMPDSVSKKCYECCEKFTTFRRRHHCRSKFGSTALSPTTAQQDSSAQNLKKDSLEVGNILRRKIPVGYQEEKFALGQSNIYLTTKEKCKALQNSVSVRVLFEEISRSTTGIPLGTQRYRLRTYTDCFLGSELVDWLIYQQKTNTRIQAAAICQALLKGAMLNVFLTLVLLLMVTLFINQVILYLQKFQHPTVILTLHIKRNLFGFNKFHRNPAPLVVHSIL</sequence>
<dbReference type="GO" id="GO:0090385">
    <property type="term" value="P:phagosome-lysosome fusion"/>
    <property type="evidence" value="ECO:0007669"/>
    <property type="project" value="TreeGrafter"/>
</dbReference>
<keyword evidence="4" id="KW-1133">Transmembrane helix</keyword>
<dbReference type="GO" id="GO:0031410">
    <property type="term" value="C:cytoplasmic vesicle"/>
    <property type="evidence" value="ECO:0007669"/>
    <property type="project" value="TreeGrafter"/>
</dbReference>
<dbReference type="Proteomes" id="UP000292052">
    <property type="component" value="Unassembled WGS sequence"/>
</dbReference>
<comment type="caution">
    <text evidence="6">The sequence shown here is derived from an EMBL/GenBank/DDBJ whole genome shotgun (WGS) entry which is preliminary data.</text>
</comment>
<dbReference type="OrthoDB" id="158357at2759"/>
<dbReference type="Gene3D" id="3.30.40.10">
    <property type="entry name" value="Zinc/RING finger domain, C3HC4 (zinc finger)"/>
    <property type="match status" value="1"/>
</dbReference>
<dbReference type="InterPro" id="IPR043548">
    <property type="entry name" value="PIKfyve"/>
</dbReference>
<dbReference type="SMART" id="SM00049">
    <property type="entry name" value="DEP"/>
    <property type="match status" value="1"/>
</dbReference>
<dbReference type="Gene3D" id="1.10.10.10">
    <property type="entry name" value="Winged helix-like DNA-binding domain superfamily/Winged helix DNA-binding domain"/>
    <property type="match status" value="1"/>
</dbReference>
<evidence type="ECO:0000256" key="4">
    <source>
        <dbReference type="SAM" id="Phobius"/>
    </source>
</evidence>
<feature type="domain" description="DEP" evidence="5">
    <location>
        <begin position="152"/>
        <end position="231"/>
    </location>
</feature>
<feature type="non-terminal residue" evidence="6">
    <location>
        <position position="266"/>
    </location>
</feature>
<dbReference type="GO" id="GO:0012506">
    <property type="term" value="C:vesicle membrane"/>
    <property type="evidence" value="ECO:0007669"/>
    <property type="project" value="TreeGrafter"/>
</dbReference>
<keyword evidence="4" id="KW-0472">Membrane</keyword>
<organism evidence="6 7">
    <name type="scientific">Asbolus verrucosus</name>
    <name type="common">Desert ironclad beetle</name>
    <dbReference type="NCBI Taxonomy" id="1661398"/>
    <lineage>
        <taxon>Eukaryota</taxon>
        <taxon>Metazoa</taxon>
        <taxon>Ecdysozoa</taxon>
        <taxon>Arthropoda</taxon>
        <taxon>Hexapoda</taxon>
        <taxon>Insecta</taxon>
        <taxon>Pterygota</taxon>
        <taxon>Neoptera</taxon>
        <taxon>Endopterygota</taxon>
        <taxon>Coleoptera</taxon>
        <taxon>Polyphaga</taxon>
        <taxon>Cucujiformia</taxon>
        <taxon>Tenebrionidae</taxon>
        <taxon>Pimeliinae</taxon>
        <taxon>Asbolus</taxon>
    </lineage>
</organism>
<dbReference type="InterPro" id="IPR011011">
    <property type="entry name" value="Znf_FYVE_PHD"/>
</dbReference>
<keyword evidence="1" id="KW-0479">Metal-binding</keyword>
<dbReference type="InterPro" id="IPR000306">
    <property type="entry name" value="Znf_FYVE"/>
</dbReference>
<dbReference type="InterPro" id="IPR036388">
    <property type="entry name" value="WH-like_DNA-bd_sf"/>
</dbReference>
<feature type="non-terminal residue" evidence="6">
    <location>
        <position position="1"/>
    </location>
</feature>
<dbReference type="Pfam" id="PF00610">
    <property type="entry name" value="DEP"/>
    <property type="match status" value="1"/>
</dbReference>
<evidence type="ECO:0000256" key="3">
    <source>
        <dbReference type="ARBA" id="ARBA00022833"/>
    </source>
</evidence>
<proteinExistence type="predicted"/>
<dbReference type="GO" id="GO:1903426">
    <property type="term" value="P:regulation of reactive oxygen species biosynthetic process"/>
    <property type="evidence" value="ECO:0007669"/>
    <property type="project" value="TreeGrafter"/>
</dbReference>
<reference evidence="6 7" key="1">
    <citation type="submission" date="2017-03" db="EMBL/GenBank/DDBJ databases">
        <title>Genome of the blue death feigning beetle - Asbolus verrucosus.</title>
        <authorList>
            <person name="Rider S.D."/>
        </authorList>
    </citation>
    <scope>NUCLEOTIDE SEQUENCE [LARGE SCALE GENOMIC DNA]</scope>
    <source>
        <strain evidence="6">Butters</strain>
        <tissue evidence="6">Head and leg muscle</tissue>
    </source>
</reference>
<dbReference type="GO" id="GO:0035556">
    <property type="term" value="P:intracellular signal transduction"/>
    <property type="evidence" value="ECO:0007669"/>
    <property type="project" value="InterPro"/>
</dbReference>
<dbReference type="SMART" id="SM00064">
    <property type="entry name" value="FYVE"/>
    <property type="match status" value="1"/>
</dbReference>
<dbReference type="AlphaFoldDB" id="A0A482VXP7"/>
<evidence type="ECO:0000259" key="5">
    <source>
        <dbReference type="PROSITE" id="PS50186"/>
    </source>
</evidence>
<dbReference type="STRING" id="1661398.A0A482VXP7"/>
<dbReference type="SUPFAM" id="SSF57903">
    <property type="entry name" value="FYVE/PHD zinc finger"/>
    <property type="match status" value="1"/>
</dbReference>
<keyword evidence="4" id="KW-0812">Transmembrane</keyword>
<dbReference type="Pfam" id="PF01363">
    <property type="entry name" value="FYVE"/>
    <property type="match status" value="1"/>
</dbReference>
<dbReference type="GO" id="GO:0052810">
    <property type="term" value="F:1-phosphatidylinositol-5-kinase activity"/>
    <property type="evidence" value="ECO:0007669"/>
    <property type="project" value="TreeGrafter"/>
</dbReference>
<keyword evidence="3" id="KW-0862">Zinc</keyword>
<dbReference type="PROSITE" id="PS50186">
    <property type="entry name" value="DEP"/>
    <property type="match status" value="1"/>
</dbReference>
<name>A0A482VXP7_ASBVE</name>
<dbReference type="InterPro" id="IPR013083">
    <property type="entry name" value="Znf_RING/FYVE/PHD"/>
</dbReference>
<evidence type="ECO:0000256" key="2">
    <source>
        <dbReference type="ARBA" id="ARBA00022771"/>
    </source>
</evidence>
<dbReference type="InterPro" id="IPR036390">
    <property type="entry name" value="WH_DNA-bd_sf"/>
</dbReference>
<dbReference type="InterPro" id="IPR000591">
    <property type="entry name" value="DEP_dom"/>
</dbReference>
<gene>
    <name evidence="6" type="ORF">BDFB_011129</name>
</gene>
<dbReference type="SUPFAM" id="SSF46785">
    <property type="entry name" value="Winged helix' DNA-binding domain"/>
    <property type="match status" value="1"/>
</dbReference>
<accession>A0A482VXP7</accession>
<dbReference type="GO" id="GO:0032438">
    <property type="term" value="P:melanosome organization"/>
    <property type="evidence" value="ECO:0007669"/>
    <property type="project" value="TreeGrafter"/>
</dbReference>
<feature type="transmembrane region" description="Helical" evidence="4">
    <location>
        <begin position="204"/>
        <end position="229"/>
    </location>
</feature>
<evidence type="ECO:0000313" key="6">
    <source>
        <dbReference type="EMBL" id="RZC37228.1"/>
    </source>
</evidence>
<dbReference type="GO" id="GO:0008270">
    <property type="term" value="F:zinc ion binding"/>
    <property type="evidence" value="ECO:0007669"/>
    <property type="project" value="UniProtKB-KW"/>
</dbReference>